<dbReference type="Gene3D" id="3.40.50.10400">
    <property type="entry name" value="Hypothetical protein PA1492"/>
    <property type="match status" value="1"/>
</dbReference>
<proteinExistence type="predicted"/>
<dbReference type="KEGG" id="vna:PN96_04390"/>
<dbReference type="Pfam" id="PF14359">
    <property type="entry name" value="DUF4406"/>
    <property type="match status" value="1"/>
</dbReference>
<dbReference type="InterPro" id="IPR025518">
    <property type="entry name" value="DUF4406"/>
</dbReference>
<sequence length="101" mass="11374">MKKVYIAGPMTGLPEINKPAFFAMEEELKSRGCIVMNPAILPDGFEWEEYMHICIPMMACCDTVVFLDGWQLSKGARLEYDKAVEMGKQLVTKPLLESKVA</sequence>
<reference evidence="1 2" key="1">
    <citation type="submission" date="2016-07" db="EMBL/GenBank/DDBJ databases">
        <title>Developing Vibrio natriegens as a novel, fast-growing host for biotechnology.</title>
        <authorList>
            <person name="Weinstock M.T."/>
            <person name="Hesek E.D."/>
            <person name="Wilson C.M."/>
            <person name="Gibson D.G."/>
        </authorList>
    </citation>
    <scope>NUCLEOTIDE SEQUENCE [LARGE SCALE GENOMIC DNA]</scope>
    <source>
        <strain evidence="1 2">ATCC 14048</strain>
    </source>
</reference>
<accession>A0AAN0Y307</accession>
<dbReference type="Proteomes" id="UP000092741">
    <property type="component" value="Chromosome 1"/>
</dbReference>
<dbReference type="SUPFAM" id="SSF52309">
    <property type="entry name" value="N-(deoxy)ribosyltransferase-like"/>
    <property type="match status" value="1"/>
</dbReference>
<evidence type="ECO:0000313" key="1">
    <source>
        <dbReference type="EMBL" id="ANQ12881.1"/>
    </source>
</evidence>
<gene>
    <name evidence="1" type="ORF">BA890_08900</name>
</gene>
<dbReference type="RefSeq" id="WP_020335490.1">
    <property type="nucleotide sequence ID" value="NZ_ATFJ01000037.1"/>
</dbReference>
<dbReference type="GeneID" id="70912017"/>
<dbReference type="EMBL" id="CP016345">
    <property type="protein sequence ID" value="ANQ12881.1"/>
    <property type="molecule type" value="Genomic_DNA"/>
</dbReference>
<organism evidence="1 2">
    <name type="scientific">Vibrio natriegens NBRC 15636 = ATCC 14048 = DSM 759</name>
    <dbReference type="NCBI Taxonomy" id="1219067"/>
    <lineage>
        <taxon>Bacteria</taxon>
        <taxon>Pseudomonadati</taxon>
        <taxon>Pseudomonadota</taxon>
        <taxon>Gammaproteobacteria</taxon>
        <taxon>Vibrionales</taxon>
        <taxon>Vibrionaceae</taxon>
        <taxon>Vibrio</taxon>
    </lineage>
</organism>
<name>A0AAN0Y307_VIBNA</name>
<evidence type="ECO:0000313" key="2">
    <source>
        <dbReference type="Proteomes" id="UP000092741"/>
    </source>
</evidence>
<keyword evidence="2" id="KW-1185">Reference proteome</keyword>
<protein>
    <submittedName>
        <fullName evidence="1">Nucleoside 2-deoxyribosyltransferase</fullName>
    </submittedName>
</protein>
<dbReference type="AlphaFoldDB" id="A0AAN0Y307"/>